<dbReference type="EMBL" id="CP012541">
    <property type="protein sequence ID" value="ALF47674.1"/>
    <property type="molecule type" value="Genomic_DNA"/>
</dbReference>
<dbReference type="SUPFAM" id="SSF56042">
    <property type="entry name" value="PurM C-terminal domain-like"/>
    <property type="match status" value="1"/>
</dbReference>
<dbReference type="InterPro" id="IPR010918">
    <property type="entry name" value="PurM-like_C_dom"/>
</dbReference>
<protein>
    <submittedName>
        <fullName evidence="4">Hydrogenase expression/formation protein HypE</fullName>
    </submittedName>
</protein>
<dbReference type="RefSeq" id="WP_054196669.1">
    <property type="nucleotide sequence ID" value="NZ_CABPUF010000007.1"/>
</dbReference>
<dbReference type="PIRSF" id="PIRSF005644">
    <property type="entry name" value="Hdrgns_mtr_HypE"/>
    <property type="match status" value="1"/>
</dbReference>
<evidence type="ECO:0000313" key="4">
    <source>
        <dbReference type="EMBL" id="ALF47674.1"/>
    </source>
</evidence>
<name>A0A0M4TBI3_9BACT</name>
<dbReference type="KEGG" id="ccoc:CCON33237_0999"/>
<proteinExistence type="inferred from homology"/>
<evidence type="ECO:0000256" key="1">
    <source>
        <dbReference type="ARBA" id="ARBA00006243"/>
    </source>
</evidence>
<dbReference type="InterPro" id="IPR011854">
    <property type="entry name" value="HypE"/>
</dbReference>
<dbReference type="Gene3D" id="3.90.650.10">
    <property type="entry name" value="PurM-like C-terminal domain"/>
    <property type="match status" value="1"/>
</dbReference>
<dbReference type="GO" id="GO:0051604">
    <property type="term" value="P:protein maturation"/>
    <property type="evidence" value="ECO:0007669"/>
    <property type="project" value="TreeGrafter"/>
</dbReference>
<dbReference type="CDD" id="cd02197">
    <property type="entry name" value="HypE"/>
    <property type="match status" value="1"/>
</dbReference>
<dbReference type="GeneID" id="28662676"/>
<dbReference type="InterPro" id="IPR036676">
    <property type="entry name" value="PurM-like_C_sf"/>
</dbReference>
<evidence type="ECO:0000259" key="3">
    <source>
        <dbReference type="Pfam" id="PF02769"/>
    </source>
</evidence>
<feature type="domain" description="PurM-like N-terminal" evidence="2">
    <location>
        <begin position="36"/>
        <end position="147"/>
    </location>
</feature>
<evidence type="ECO:0000259" key="2">
    <source>
        <dbReference type="Pfam" id="PF00586"/>
    </source>
</evidence>
<organism evidence="4 5">
    <name type="scientific">Campylobacter concisus</name>
    <dbReference type="NCBI Taxonomy" id="199"/>
    <lineage>
        <taxon>Bacteria</taxon>
        <taxon>Pseudomonadati</taxon>
        <taxon>Campylobacterota</taxon>
        <taxon>Epsilonproteobacteria</taxon>
        <taxon>Campylobacterales</taxon>
        <taxon>Campylobacteraceae</taxon>
        <taxon>Campylobacter</taxon>
    </lineage>
</organism>
<dbReference type="AlphaFoldDB" id="A0A0M4TBI3"/>
<gene>
    <name evidence="4" type="primary">hypE</name>
    <name evidence="4" type="ORF">CCON33237_0999</name>
</gene>
<dbReference type="Pfam" id="PF00586">
    <property type="entry name" value="AIRS"/>
    <property type="match status" value="1"/>
</dbReference>
<accession>A0A0M4TBI3</accession>
<dbReference type="Gene3D" id="3.30.1330.10">
    <property type="entry name" value="PurM-like, N-terminal domain"/>
    <property type="match status" value="1"/>
</dbReference>
<dbReference type="InterPro" id="IPR036921">
    <property type="entry name" value="PurM-like_N_sf"/>
</dbReference>
<feature type="domain" description="PurM-like C-terminal" evidence="3">
    <location>
        <begin position="158"/>
        <end position="308"/>
    </location>
</feature>
<dbReference type="InterPro" id="IPR016188">
    <property type="entry name" value="PurM-like_N"/>
</dbReference>
<reference evidence="5" key="1">
    <citation type="submission" date="2015-08" db="EMBL/GenBank/DDBJ databases">
        <title>Comparative genomics of the Campylobacter concisus group.</title>
        <authorList>
            <person name="Miller W.G."/>
            <person name="Yee E."/>
            <person name="Chapman M.H."/>
            <person name="Huynh S."/>
            <person name="Bono J.L."/>
            <person name="On S.L.W."/>
            <person name="St Leger J."/>
            <person name="Foster G."/>
            <person name="Parker C.T."/>
        </authorList>
    </citation>
    <scope>NUCLEOTIDE SEQUENCE [LARGE SCALE GENOMIC DNA]</scope>
    <source>
        <strain evidence="5">ATCC 33237</strain>
    </source>
</reference>
<dbReference type="PATRIC" id="fig|199.248.peg.1037"/>
<dbReference type="SUPFAM" id="SSF55326">
    <property type="entry name" value="PurM N-terminal domain-like"/>
    <property type="match status" value="1"/>
</dbReference>
<evidence type="ECO:0000313" key="5">
    <source>
        <dbReference type="Proteomes" id="UP000066049"/>
    </source>
</evidence>
<dbReference type="PANTHER" id="PTHR30303">
    <property type="entry name" value="HYDROGENASE ISOENZYMES FORMATION PROTEIN HYPE"/>
    <property type="match status" value="1"/>
</dbReference>
<dbReference type="PANTHER" id="PTHR30303:SF0">
    <property type="entry name" value="CARBAMOYL DEHYDRATASE HYPE"/>
    <property type="match status" value="1"/>
</dbReference>
<sequence>MKKIMLSHGGGGEEMNSLINETIFKIFDNEILRQSNDSAILNLNGKIAFSSDSFVVTPIFFNGGDIGKIAACGTINDLAMVGASAKYLSCSLIIEEGLSVEELEKVLGSLAKTCKDSGVSVVCGDTKVVPKGKCDKIFINTAGIGEIVCEGVELKNLKAGAKILISGDVGRHGGVVLAAREEFELGLDLKSDCKSLKEVALRLFEAGIKPQCMRDATRGGLSAVLNEWAKFSKFDILVFEENIKVADEVMGVCELFGFEPYELANEGTFVMAIDESQAEDALGILREFDKNAMIIGEVMEAKNERVIIENAYKSRRFLEPPKGELLPRIC</sequence>
<dbReference type="NCBIfam" id="TIGR02124">
    <property type="entry name" value="hypE"/>
    <property type="match status" value="1"/>
</dbReference>
<dbReference type="Proteomes" id="UP000066049">
    <property type="component" value="Chromosome"/>
</dbReference>
<dbReference type="Pfam" id="PF02769">
    <property type="entry name" value="AIRS_C"/>
    <property type="match status" value="1"/>
</dbReference>
<comment type="similarity">
    <text evidence="1">Belongs to the HypE family.</text>
</comment>